<keyword evidence="3" id="KW-1185">Reference proteome</keyword>
<reference evidence="2 3" key="1">
    <citation type="submission" date="2020-04" db="EMBL/GenBank/DDBJ databases">
        <title>Draft genome of Pyxidicoccus fallax type strain.</title>
        <authorList>
            <person name="Whitworth D.E."/>
        </authorList>
    </citation>
    <scope>NUCLEOTIDE SEQUENCE [LARGE SCALE GENOMIC DNA]</scope>
    <source>
        <strain evidence="2 3">DSM 14698</strain>
    </source>
</reference>
<sequence length="185" mass="20641">MFAWNRLDAPSVRRARCGVTIVIRPYVPADAPVLLELFRRSVREVASADYSPEQVRAWAPDDLDVETFARRRAAAGTWVAERDGAVAGFTDLSDDGYIDMFFVHPEHARRGVATALMAHVLGEARRRGLARLTVAASITARPLFERSGFTVVREQRVERGGQWFTNYAMQRVEGATAEDGPPPKR</sequence>
<dbReference type="SUPFAM" id="SSF55729">
    <property type="entry name" value="Acyl-CoA N-acyltransferases (Nat)"/>
    <property type="match status" value="1"/>
</dbReference>
<dbReference type="InterPro" id="IPR052564">
    <property type="entry name" value="N-acetyltrans/Recomb-assoc"/>
</dbReference>
<dbReference type="Pfam" id="PF13673">
    <property type="entry name" value="Acetyltransf_10"/>
    <property type="match status" value="1"/>
</dbReference>
<dbReference type="RefSeq" id="WP_169343208.1">
    <property type="nucleotide sequence ID" value="NZ_JABBJJ010000010.1"/>
</dbReference>
<evidence type="ECO:0000259" key="1">
    <source>
        <dbReference type="PROSITE" id="PS51186"/>
    </source>
</evidence>
<dbReference type="PROSITE" id="PS51186">
    <property type="entry name" value="GNAT"/>
    <property type="match status" value="1"/>
</dbReference>
<dbReference type="Proteomes" id="UP000518300">
    <property type="component" value="Unassembled WGS sequence"/>
</dbReference>
<dbReference type="GO" id="GO:0016747">
    <property type="term" value="F:acyltransferase activity, transferring groups other than amino-acyl groups"/>
    <property type="evidence" value="ECO:0007669"/>
    <property type="project" value="InterPro"/>
</dbReference>
<dbReference type="EMBL" id="JABBJJ010000010">
    <property type="protein sequence ID" value="NMO13925.1"/>
    <property type="molecule type" value="Genomic_DNA"/>
</dbReference>
<gene>
    <name evidence="2" type="ORF">HG543_03505</name>
</gene>
<protein>
    <submittedName>
        <fullName evidence="2">GNAT family N-acetyltransferase</fullName>
    </submittedName>
</protein>
<evidence type="ECO:0000313" key="2">
    <source>
        <dbReference type="EMBL" id="NMO13925.1"/>
    </source>
</evidence>
<dbReference type="PANTHER" id="PTHR43451:SF1">
    <property type="entry name" value="ACETYLTRANSFERASE"/>
    <property type="match status" value="1"/>
</dbReference>
<organism evidence="2 3">
    <name type="scientific">Pyxidicoccus fallax</name>
    <dbReference type="NCBI Taxonomy" id="394095"/>
    <lineage>
        <taxon>Bacteria</taxon>
        <taxon>Pseudomonadati</taxon>
        <taxon>Myxococcota</taxon>
        <taxon>Myxococcia</taxon>
        <taxon>Myxococcales</taxon>
        <taxon>Cystobacterineae</taxon>
        <taxon>Myxococcaceae</taxon>
        <taxon>Pyxidicoccus</taxon>
    </lineage>
</organism>
<dbReference type="InterPro" id="IPR016181">
    <property type="entry name" value="Acyl_CoA_acyltransferase"/>
</dbReference>
<comment type="caution">
    <text evidence="2">The sequence shown here is derived from an EMBL/GenBank/DDBJ whole genome shotgun (WGS) entry which is preliminary data.</text>
</comment>
<proteinExistence type="predicted"/>
<dbReference type="AlphaFoldDB" id="A0A848LAQ0"/>
<dbReference type="CDD" id="cd04301">
    <property type="entry name" value="NAT_SF"/>
    <property type="match status" value="1"/>
</dbReference>
<keyword evidence="2" id="KW-0808">Transferase</keyword>
<feature type="domain" description="N-acetyltransferase" evidence="1">
    <location>
        <begin position="21"/>
        <end position="173"/>
    </location>
</feature>
<evidence type="ECO:0000313" key="3">
    <source>
        <dbReference type="Proteomes" id="UP000518300"/>
    </source>
</evidence>
<name>A0A848LAQ0_9BACT</name>
<dbReference type="PANTHER" id="PTHR43451">
    <property type="entry name" value="ACETYLTRANSFERASE (GNAT) FAMILY PROTEIN"/>
    <property type="match status" value="1"/>
</dbReference>
<dbReference type="Gene3D" id="3.40.630.30">
    <property type="match status" value="1"/>
</dbReference>
<dbReference type="InterPro" id="IPR000182">
    <property type="entry name" value="GNAT_dom"/>
</dbReference>
<accession>A0A848LAQ0</accession>